<protein>
    <submittedName>
        <fullName evidence="1">MerR family transcriptional regulator</fullName>
    </submittedName>
</protein>
<dbReference type="RefSeq" id="WP_191731128.1">
    <property type="nucleotide sequence ID" value="NZ_JACSPT010000016.1"/>
</dbReference>
<accession>A0ABR8VYY2</accession>
<comment type="caution">
    <text evidence="1">The sequence shown here is derived from an EMBL/GenBank/DDBJ whole genome shotgun (WGS) entry which is preliminary data.</text>
</comment>
<keyword evidence="2" id="KW-1185">Reference proteome</keyword>
<dbReference type="Pfam" id="PF13591">
    <property type="entry name" value="MerR_2"/>
    <property type="match status" value="1"/>
</dbReference>
<dbReference type="EMBL" id="JACSPT010000016">
    <property type="protein sequence ID" value="MBD8009979.1"/>
    <property type="molecule type" value="Genomic_DNA"/>
</dbReference>
<evidence type="ECO:0000313" key="1">
    <source>
        <dbReference type="EMBL" id="MBD8009979.1"/>
    </source>
</evidence>
<reference evidence="1 2" key="1">
    <citation type="submission" date="2020-08" db="EMBL/GenBank/DDBJ databases">
        <title>A Genomic Blueprint of the Chicken Gut Microbiome.</title>
        <authorList>
            <person name="Gilroy R."/>
            <person name="Ravi A."/>
            <person name="Getino M."/>
            <person name="Pursley I."/>
            <person name="Horton D.L."/>
            <person name="Alikhan N.-F."/>
            <person name="Baker D."/>
            <person name="Gharbi K."/>
            <person name="Hall N."/>
            <person name="Watson M."/>
            <person name="Adriaenssens E.M."/>
            <person name="Foster-Nyarko E."/>
            <person name="Jarju S."/>
            <person name="Secka A."/>
            <person name="Antonio M."/>
            <person name="Oren A."/>
            <person name="Chaudhuri R."/>
            <person name="La Ragione R.M."/>
            <person name="Hildebrand F."/>
            <person name="Pallen M.J."/>
        </authorList>
    </citation>
    <scope>NUCLEOTIDE SEQUENCE [LARGE SCALE GENOMIC DNA]</scope>
    <source>
        <strain evidence="1 2">Sa1BUA6</strain>
    </source>
</reference>
<sequence>MTTVKYYEVVLEDIQQVEVLDEQQHYDLNSFAQVCGQSPEWVLQLIEYDILPHRLNASDLYFLVDDVSRAQKAYRLQRDFDASFTAVAMMLDLIEELEQLRRITKYQG</sequence>
<gene>
    <name evidence="1" type="ORF">H9629_11625</name>
</gene>
<name>A0ABR8VYY2_9GAMM</name>
<evidence type="ECO:0000313" key="2">
    <source>
        <dbReference type="Proteomes" id="UP000621930"/>
    </source>
</evidence>
<dbReference type="Gene3D" id="1.10.1660.10">
    <property type="match status" value="1"/>
</dbReference>
<dbReference type="Proteomes" id="UP000621930">
    <property type="component" value="Unassembled WGS sequence"/>
</dbReference>
<proteinExistence type="predicted"/>
<organism evidence="1 2">
    <name type="scientific">Acinetobacter pecorum</name>
    <dbReference type="NCBI Taxonomy" id="2762215"/>
    <lineage>
        <taxon>Bacteria</taxon>
        <taxon>Pseudomonadati</taxon>
        <taxon>Pseudomonadota</taxon>
        <taxon>Gammaproteobacteria</taxon>
        <taxon>Moraxellales</taxon>
        <taxon>Moraxellaceae</taxon>
        <taxon>Acinetobacter</taxon>
    </lineage>
</organism>